<dbReference type="InterPro" id="IPR015422">
    <property type="entry name" value="PyrdxlP-dep_Trfase_small"/>
</dbReference>
<evidence type="ECO:0000313" key="8">
    <source>
        <dbReference type="EMBL" id="JAP92115.1"/>
    </source>
</evidence>
<feature type="non-terminal residue" evidence="8">
    <location>
        <position position="1"/>
    </location>
</feature>
<dbReference type="GO" id="GO:0030170">
    <property type="term" value="F:pyridoxal phosphate binding"/>
    <property type="evidence" value="ECO:0007669"/>
    <property type="project" value="InterPro"/>
</dbReference>
<dbReference type="Gene3D" id="1.10.287.1970">
    <property type="match status" value="1"/>
</dbReference>
<dbReference type="PANTHER" id="PTHR11751">
    <property type="entry name" value="ALANINE AMINOTRANSFERASE"/>
    <property type="match status" value="1"/>
</dbReference>
<dbReference type="InterPro" id="IPR045088">
    <property type="entry name" value="ALAT1/2-like"/>
</dbReference>
<dbReference type="CDD" id="cd00609">
    <property type="entry name" value="AAT_like"/>
    <property type="match status" value="1"/>
</dbReference>
<organism evidence="8">
    <name type="scientific">Trepomonas sp. PC1</name>
    <dbReference type="NCBI Taxonomy" id="1076344"/>
    <lineage>
        <taxon>Eukaryota</taxon>
        <taxon>Metamonada</taxon>
        <taxon>Diplomonadida</taxon>
        <taxon>Hexamitidae</taxon>
        <taxon>Hexamitinae</taxon>
        <taxon>Trepomonas</taxon>
    </lineage>
</organism>
<dbReference type="SUPFAM" id="SSF53383">
    <property type="entry name" value="PLP-dependent transferases"/>
    <property type="match status" value="1"/>
</dbReference>
<comment type="subunit">
    <text evidence="2">Homodimer.</text>
</comment>
<dbReference type="InterPro" id="IPR004839">
    <property type="entry name" value="Aminotransferase_I/II_large"/>
</dbReference>
<dbReference type="InterPro" id="IPR015421">
    <property type="entry name" value="PyrdxlP-dep_Trfase_major"/>
</dbReference>
<comment type="similarity">
    <text evidence="6">Belongs to the class-I pyridoxal-phosphate-dependent aminotransferase family. Alanine aminotransferase subfamily.</text>
</comment>
<dbReference type="GO" id="GO:0042853">
    <property type="term" value="P:L-alanine catabolic process"/>
    <property type="evidence" value="ECO:0007669"/>
    <property type="project" value="UniProtKB-UniPathway"/>
</dbReference>
<evidence type="ECO:0000259" key="7">
    <source>
        <dbReference type="Pfam" id="PF00155"/>
    </source>
</evidence>
<gene>
    <name evidence="8" type="ORF">TPC1_16046</name>
</gene>
<dbReference type="EMBL" id="GDID01004491">
    <property type="protein sequence ID" value="JAP92115.1"/>
    <property type="molecule type" value="Transcribed_RNA"/>
</dbReference>
<keyword evidence="4 8" id="KW-0808">Transferase</keyword>
<name>A0A146K8K7_9EUKA</name>
<dbReference type="GO" id="GO:0004021">
    <property type="term" value="F:L-alanine:2-oxoglutarate aminotransferase activity"/>
    <property type="evidence" value="ECO:0007669"/>
    <property type="project" value="TreeGrafter"/>
</dbReference>
<evidence type="ECO:0000256" key="5">
    <source>
        <dbReference type="ARBA" id="ARBA00022898"/>
    </source>
</evidence>
<comment type="cofactor">
    <cofactor evidence="1">
        <name>pyridoxal 5'-phosphate</name>
        <dbReference type="ChEBI" id="CHEBI:597326"/>
    </cofactor>
</comment>
<evidence type="ECO:0000256" key="3">
    <source>
        <dbReference type="ARBA" id="ARBA00022576"/>
    </source>
</evidence>
<evidence type="ECO:0000256" key="2">
    <source>
        <dbReference type="ARBA" id="ARBA00011738"/>
    </source>
</evidence>
<dbReference type="PANTHER" id="PTHR11751:SF29">
    <property type="entry name" value="ALANINE TRANSAMINASE"/>
    <property type="match status" value="1"/>
</dbReference>
<dbReference type="InterPro" id="IPR015424">
    <property type="entry name" value="PyrdxlP-dep_Trfase"/>
</dbReference>
<evidence type="ECO:0000256" key="4">
    <source>
        <dbReference type="ARBA" id="ARBA00022679"/>
    </source>
</evidence>
<sequence length="485" mass="54860">QYLEDLNQGVTRAEYAVRGAVVLRAGEIQEDLPKNPEKYPFKKISYLNIGNPMASGLTYMRFTRNLIALCMAPHLLQMSEQDLMKIGFSKLVIERASEFIKHNPTGLGPYTHSKGFPSIRKEVASFIEKRDGFPSDPENVFLSNGASSAIKDTIQLLSGPHANNSAIMIPVPQYPLYSAALALNHCKPVGYELNEENNWSLSIDKLEQVFTSHKQSNPEVHIRALVVINPSNPCGSVLPRQQCLEVIEFCAKHNIALLADEVYQENLYRPTPDEKKSEFVSFKQCLRTYEKEKNCSGPMVFSYHSVSKGFTGECGLRGGYVETANCPTHIMEQFYKLSSISLCSNTVGQLAVSVMVNPPDLDEYHEDSKEKILSMERRGQMAYQILNTDPHIKCQKVQGAMYAFPNLELPPKFVEECEKKNMKADNVYCMQLLEQEGICCVSGSGFLQKADTWHLRMNILEREEVMPTTLNCIVSFHQKLWKKYE</sequence>
<reference evidence="8" key="1">
    <citation type="submission" date="2015-07" db="EMBL/GenBank/DDBJ databases">
        <title>Adaptation to a free-living lifestyle via gene acquisitions in the diplomonad Trepomonas sp. PC1.</title>
        <authorList>
            <person name="Xu F."/>
            <person name="Jerlstrom-Hultqvist J."/>
            <person name="Kolisko M."/>
            <person name="Simpson A.G.B."/>
            <person name="Roger A.J."/>
            <person name="Svard S.G."/>
            <person name="Andersson J.O."/>
        </authorList>
    </citation>
    <scope>NUCLEOTIDE SEQUENCE</scope>
    <source>
        <strain evidence="8">PC1</strain>
    </source>
</reference>
<feature type="domain" description="Aminotransferase class I/classII large" evidence="7">
    <location>
        <begin position="102"/>
        <end position="464"/>
    </location>
</feature>
<keyword evidence="3 8" id="KW-0032">Aminotransferase</keyword>
<dbReference type="UniPathway" id="UPA00528">
    <property type="reaction ID" value="UER00586"/>
</dbReference>
<dbReference type="Gene3D" id="3.90.1150.10">
    <property type="entry name" value="Aspartate Aminotransferase, domain 1"/>
    <property type="match status" value="1"/>
</dbReference>
<evidence type="ECO:0000256" key="6">
    <source>
        <dbReference type="ARBA" id="ARBA00025785"/>
    </source>
</evidence>
<dbReference type="Pfam" id="PF00155">
    <property type="entry name" value="Aminotran_1_2"/>
    <property type="match status" value="1"/>
</dbReference>
<keyword evidence="5" id="KW-0663">Pyridoxal phosphate</keyword>
<dbReference type="FunFam" id="3.40.640.10:FF:000012">
    <property type="entry name" value="alanine aminotransferase 2"/>
    <property type="match status" value="1"/>
</dbReference>
<proteinExistence type="inferred from homology"/>
<protein>
    <submittedName>
        <fullName evidence="8">Alanine aminotransferase</fullName>
    </submittedName>
</protein>
<accession>A0A146K8K7</accession>
<evidence type="ECO:0000256" key="1">
    <source>
        <dbReference type="ARBA" id="ARBA00001933"/>
    </source>
</evidence>
<dbReference type="Gene3D" id="3.40.640.10">
    <property type="entry name" value="Type I PLP-dependent aspartate aminotransferase-like (Major domain)"/>
    <property type="match status" value="1"/>
</dbReference>
<dbReference type="AlphaFoldDB" id="A0A146K8K7"/>